<evidence type="ECO:0000256" key="1">
    <source>
        <dbReference type="SAM" id="MobiDB-lite"/>
    </source>
</evidence>
<organism evidence="2 3">
    <name type="scientific">Alteromonas mediterranea 615</name>
    <dbReference type="NCBI Taxonomy" id="1300253"/>
    <lineage>
        <taxon>Bacteria</taxon>
        <taxon>Pseudomonadati</taxon>
        <taxon>Pseudomonadota</taxon>
        <taxon>Gammaproteobacteria</taxon>
        <taxon>Alteromonadales</taxon>
        <taxon>Alteromonadaceae</taxon>
        <taxon>Alteromonas/Salinimonas group</taxon>
        <taxon>Alteromonas</taxon>
    </lineage>
</organism>
<proteinExistence type="predicted"/>
<dbReference type="BioCyc" id="AMAC1300253:G12YX-845-MONOMER"/>
<name>S5AAI8_9ALTE</name>
<sequence>MTFDYPKQNDAEGNAQPEEDSPFTEQEWDAIEALSEPGAIY</sequence>
<accession>S5AAI8</accession>
<evidence type="ECO:0000313" key="2">
    <source>
        <dbReference type="EMBL" id="AGP77267.1"/>
    </source>
</evidence>
<feature type="region of interest" description="Disordered" evidence="1">
    <location>
        <begin position="1"/>
        <end position="24"/>
    </location>
</feature>
<reference evidence="2 3" key="1">
    <citation type="journal article" date="2013" name="Genome Biol. Evol.">
        <title>Genomic Diversity of "Deep Ecotype" Alteromonas macleodii Isolates: Evidence for Pan-Mediterranean Clonal Frames.</title>
        <authorList>
            <person name="Lopez-Perez M."/>
            <person name="Gonzaga A."/>
            <person name="Rodriguez-Valera F."/>
        </authorList>
    </citation>
    <scope>NUCLEOTIDE SEQUENCE [LARGE SCALE GENOMIC DNA]</scope>
    <source>
        <strain evidence="3">'English Channel 615'</strain>
    </source>
</reference>
<dbReference type="EMBL" id="CP004846">
    <property type="protein sequence ID" value="AGP77267.1"/>
    <property type="molecule type" value="Genomic_DNA"/>
</dbReference>
<protein>
    <submittedName>
        <fullName evidence="2">Uncharacterized protein</fullName>
    </submittedName>
</protein>
<gene>
    <name evidence="2" type="ORF">I633_05275</name>
</gene>
<evidence type="ECO:0000313" key="3">
    <source>
        <dbReference type="Proteomes" id="UP000014909"/>
    </source>
</evidence>
<dbReference type="KEGG" id="amh:I633_05275"/>
<dbReference type="PATRIC" id="fig|1300253.3.peg.1090"/>
<dbReference type="Proteomes" id="UP000014909">
    <property type="component" value="Chromosome"/>
</dbReference>
<dbReference type="AlphaFoldDB" id="S5AAI8"/>
<dbReference type="HOGENOM" id="CLU_218962_0_0_6"/>